<dbReference type="Proteomes" id="UP001596403">
    <property type="component" value="Unassembled WGS sequence"/>
</dbReference>
<comment type="caution">
    <text evidence="2">The sequence shown here is derived from an EMBL/GenBank/DDBJ whole genome shotgun (WGS) entry which is preliminary data.</text>
</comment>
<reference evidence="3" key="1">
    <citation type="journal article" date="2019" name="Int. J. Syst. Evol. Microbiol.">
        <title>The Global Catalogue of Microorganisms (GCM) 10K type strain sequencing project: providing services to taxonomists for standard genome sequencing and annotation.</title>
        <authorList>
            <consortium name="The Broad Institute Genomics Platform"/>
            <consortium name="The Broad Institute Genome Sequencing Center for Infectious Disease"/>
            <person name="Wu L."/>
            <person name="Ma J."/>
        </authorList>
    </citation>
    <scope>NUCLEOTIDE SEQUENCE [LARGE SCALE GENOMIC DNA]</scope>
    <source>
        <strain evidence="3">NBRC 111368</strain>
    </source>
</reference>
<accession>A0ABW1YV57</accession>
<proteinExistence type="predicted"/>
<name>A0ABW1YV57_9RHOB</name>
<gene>
    <name evidence="2" type="ORF">ACFQAU_03830</name>
</gene>
<keyword evidence="1" id="KW-0732">Signal</keyword>
<feature type="chain" id="PRO_5046911461" description="Outer membrane protein beta-barrel domain-containing protein" evidence="1">
    <location>
        <begin position="33"/>
        <end position="237"/>
    </location>
</feature>
<sequence>MPKTAQMPTQSTRRIWSGLAFLSAFAALTVPASEVTSAAWPRGEDKSFVTLSYETTVDGPDFGDYGAFYYEYGVTEKLTFGLDIGKSRDAGQVSAIAFLRYPLGAPEGDNVFAAELGLGWAERDGSAVAALRPGLSWGRPVSGAWGNGWLGVESTYALYEDGEGLGKIDSSFGINHANGNLSIFKLEFAAPTDGDDTLAFAPSHVVKVSENSFLEFGLSHEFTDSVTKVKVGVWHSF</sequence>
<keyword evidence="3" id="KW-1185">Reference proteome</keyword>
<evidence type="ECO:0008006" key="4">
    <source>
        <dbReference type="Google" id="ProtNLM"/>
    </source>
</evidence>
<evidence type="ECO:0000256" key="1">
    <source>
        <dbReference type="SAM" id="SignalP"/>
    </source>
</evidence>
<feature type="signal peptide" evidence="1">
    <location>
        <begin position="1"/>
        <end position="32"/>
    </location>
</feature>
<dbReference type="EMBL" id="JBHSWA010000001">
    <property type="protein sequence ID" value="MFC6640999.1"/>
    <property type="molecule type" value="Genomic_DNA"/>
</dbReference>
<evidence type="ECO:0000313" key="2">
    <source>
        <dbReference type="EMBL" id="MFC6640999.1"/>
    </source>
</evidence>
<protein>
    <recommendedName>
        <fullName evidence="4">Outer membrane protein beta-barrel domain-containing protein</fullName>
    </recommendedName>
</protein>
<organism evidence="2 3">
    <name type="scientific">Sulfitobacter profundi</name>
    <dbReference type="NCBI Taxonomy" id="2679961"/>
    <lineage>
        <taxon>Bacteria</taxon>
        <taxon>Pseudomonadati</taxon>
        <taxon>Pseudomonadota</taxon>
        <taxon>Alphaproteobacteria</taxon>
        <taxon>Rhodobacterales</taxon>
        <taxon>Roseobacteraceae</taxon>
        <taxon>Sulfitobacter</taxon>
    </lineage>
</organism>
<dbReference type="RefSeq" id="WP_240791601.1">
    <property type="nucleotide sequence ID" value="NZ_JBHSWA010000001.1"/>
</dbReference>
<evidence type="ECO:0000313" key="3">
    <source>
        <dbReference type="Proteomes" id="UP001596403"/>
    </source>
</evidence>